<sequence length="258" mass="28294">MYPYMQNQADYYLQQAAKYDLLAMYYKYSDPNRHIYYYKCHLQAMNQALTCMQTQHGYRAEGAGNPNAKVRILHTSPNAPAVDIYVNGGRVVQNVAFKQVSRYLDVPGGSHTLEIYPTGQKNNPVLRESITLMPGVYYTAAATGPLNELELLALVDKPFVEYGQAKVRFVHLSPDVKAVDVATKRGNVLFSGVSFGEASTYQNVTPGKVDLQVLVTGTSDVALSVPTANIRPNTAYTVYALGLATGTPALEALVLQDS</sequence>
<evidence type="ECO:0000259" key="1">
    <source>
        <dbReference type="Pfam" id="PF14344"/>
    </source>
</evidence>
<proteinExistence type="predicted"/>
<evidence type="ECO:0000313" key="3">
    <source>
        <dbReference type="Proteomes" id="UP001597214"/>
    </source>
</evidence>
<dbReference type="Proteomes" id="UP001597214">
    <property type="component" value="Unassembled WGS sequence"/>
</dbReference>
<comment type="caution">
    <text evidence="2">The sequence shown here is derived from an EMBL/GenBank/DDBJ whole genome shotgun (WGS) entry which is preliminary data.</text>
</comment>
<dbReference type="RefSeq" id="WP_377929207.1">
    <property type="nucleotide sequence ID" value="NZ_JBHUEM010000028.1"/>
</dbReference>
<reference evidence="3" key="1">
    <citation type="journal article" date="2019" name="Int. J. Syst. Evol. Microbiol.">
        <title>The Global Catalogue of Microorganisms (GCM) 10K type strain sequencing project: providing services to taxonomists for standard genome sequencing and annotation.</title>
        <authorList>
            <consortium name="The Broad Institute Genomics Platform"/>
            <consortium name="The Broad Institute Genome Sequencing Center for Infectious Disease"/>
            <person name="Wu L."/>
            <person name="Ma J."/>
        </authorList>
    </citation>
    <scope>NUCLEOTIDE SEQUENCE [LARGE SCALE GENOMIC DNA]</scope>
    <source>
        <strain evidence="3">CCUG 49339</strain>
    </source>
</reference>
<gene>
    <name evidence="2" type="ORF">ACFSCX_15735</name>
</gene>
<accession>A0ABW4LSF0</accession>
<feature type="domain" description="DUF4397" evidence="1">
    <location>
        <begin position="187"/>
        <end position="257"/>
    </location>
</feature>
<protein>
    <submittedName>
        <fullName evidence="2">DUF4397 domain-containing protein</fullName>
    </submittedName>
</protein>
<dbReference type="EMBL" id="JBHUEM010000028">
    <property type="protein sequence ID" value="MFD1737988.1"/>
    <property type="molecule type" value="Genomic_DNA"/>
</dbReference>
<dbReference type="Pfam" id="PF14344">
    <property type="entry name" value="DUF4397"/>
    <property type="match status" value="2"/>
</dbReference>
<evidence type="ECO:0000313" key="2">
    <source>
        <dbReference type="EMBL" id="MFD1737988.1"/>
    </source>
</evidence>
<keyword evidence="3" id="KW-1185">Reference proteome</keyword>
<name>A0ABW4LSF0_9BACI</name>
<organism evidence="2 3">
    <name type="scientific">Bacillus salitolerans</name>
    <dbReference type="NCBI Taxonomy" id="1437434"/>
    <lineage>
        <taxon>Bacteria</taxon>
        <taxon>Bacillati</taxon>
        <taxon>Bacillota</taxon>
        <taxon>Bacilli</taxon>
        <taxon>Bacillales</taxon>
        <taxon>Bacillaceae</taxon>
        <taxon>Bacillus</taxon>
    </lineage>
</organism>
<feature type="domain" description="DUF4397" evidence="1">
    <location>
        <begin position="68"/>
        <end position="182"/>
    </location>
</feature>
<dbReference type="InterPro" id="IPR025510">
    <property type="entry name" value="DUF4397"/>
</dbReference>